<evidence type="ECO:0000313" key="1">
    <source>
        <dbReference type="EMBL" id="KLO07555.1"/>
    </source>
</evidence>
<sequence length="200" mass="22607">MLELACEGEAYGRHTEDLRSGFANVDYTLIKVFIRRGNPHWTSSEDFDIYMLVHYSSKARTSSSRSIGVILCSCANLGSFTSSPKHSGGVRPLAVTNTLYPRGHYRSRTKNTQDRAELHFQGLNQFAVRESAPRIRRGGDFYEILYTNAWVSIPRTSRLLWSNGDIEPIAIVLKTPAKVLPARINVRFRSVRPVYPNGPF</sequence>
<dbReference type="Proteomes" id="UP000053477">
    <property type="component" value="Unassembled WGS sequence"/>
</dbReference>
<dbReference type="InParanoid" id="A0A0H2R6W9"/>
<organism evidence="1 2">
    <name type="scientific">Schizopora paradoxa</name>
    <dbReference type="NCBI Taxonomy" id="27342"/>
    <lineage>
        <taxon>Eukaryota</taxon>
        <taxon>Fungi</taxon>
        <taxon>Dikarya</taxon>
        <taxon>Basidiomycota</taxon>
        <taxon>Agaricomycotina</taxon>
        <taxon>Agaricomycetes</taxon>
        <taxon>Hymenochaetales</taxon>
        <taxon>Schizoporaceae</taxon>
        <taxon>Schizopora</taxon>
    </lineage>
</organism>
<keyword evidence="2" id="KW-1185">Reference proteome</keyword>
<accession>A0A0H2R6W9</accession>
<reference evidence="1 2" key="1">
    <citation type="submission" date="2015-04" db="EMBL/GenBank/DDBJ databases">
        <title>Complete genome sequence of Schizopora paradoxa KUC8140, a cosmopolitan wood degrader in East Asia.</title>
        <authorList>
            <consortium name="DOE Joint Genome Institute"/>
            <person name="Min B."/>
            <person name="Park H."/>
            <person name="Jang Y."/>
            <person name="Kim J.-J."/>
            <person name="Kim K.H."/>
            <person name="Pangilinan J."/>
            <person name="Lipzen A."/>
            <person name="Riley R."/>
            <person name="Grigoriev I.V."/>
            <person name="Spatafora J.W."/>
            <person name="Choi I.-G."/>
        </authorList>
    </citation>
    <scope>NUCLEOTIDE SEQUENCE [LARGE SCALE GENOMIC DNA]</scope>
    <source>
        <strain evidence="1 2">KUC8140</strain>
    </source>
</reference>
<name>A0A0H2R6W9_9AGAM</name>
<dbReference type="AlphaFoldDB" id="A0A0H2R6W9"/>
<evidence type="ECO:0000313" key="2">
    <source>
        <dbReference type="Proteomes" id="UP000053477"/>
    </source>
</evidence>
<dbReference type="EMBL" id="KQ086132">
    <property type="protein sequence ID" value="KLO07555.1"/>
    <property type="molecule type" value="Genomic_DNA"/>
</dbReference>
<protein>
    <submittedName>
        <fullName evidence="1">Uncharacterized protein</fullName>
    </submittedName>
</protein>
<proteinExistence type="predicted"/>
<gene>
    <name evidence="1" type="ORF">SCHPADRAFT_894550</name>
</gene>